<name>A0A7M5X9N0_9CNID</name>
<proteinExistence type="predicted"/>
<keyword evidence="2" id="KW-1133">Transmembrane helix</keyword>
<feature type="chain" id="PRO_5029446173" description="Heparan-alpha-glucosaminide N-acetyltransferase catalytic domain-containing protein" evidence="3">
    <location>
        <begin position="24"/>
        <end position="627"/>
    </location>
</feature>
<sequence>MKFNLFQAPIVIVIFTVHSAVFGFESCDIATEKTATLLYDEALLVLDNNSTKTTVEFNAICSNCYKCLTQPCVNATVGSLSYAKISTRFPFRYDVVDVTSKTKICSDTFHFGEHGHYQLVVNDASCSKIEIVKKPIFTYLPLVVLFSIILVLMVSFVLLNLAIQKYNSTRMISYESIPTDDLTEHSFTRSNSSHKSYGSLHNNKQSISVGNNSGKYQNSGKYMGAVTLDNEQEGKSTKRLRSLDTFRGISIVVMIFVNYGGGKYWFFNHSKWNGLTVADLVFPWFIFIMGASIFISCRSMRRKTIPKITITKKIIVRSIKLFALGLFINNGKDYEHWRIPGVLQRFALSYLVVAILNVWCSPEEETVNTHYHYDWRDSFRDLTWFPLQHFIMLILLVVYLCLTFLLPVPGCKTGYLGPGGLSDNGTHTGCTGGAAAYIDRKIFGLNHMYNSPTCRHPYKCGPHDPEGFLGVIPSILMTYFGLMAARMLFMYSRPKSHIKRWMIWALIMGAIAIGLCGGKKDGGLIPINKNLWSISFICATAAMAFVLLIVCYVTIDVKKWWSGAPFYFAGMNAIMLYCGHEILSGYFPFDFNNNGQHDELLTQAAVGTGVWLVIAYSCFKSDIFWKV</sequence>
<keyword evidence="2" id="KW-0472">Membrane</keyword>
<feature type="transmembrane region" description="Helical" evidence="2">
    <location>
        <begin position="600"/>
        <end position="619"/>
    </location>
</feature>
<dbReference type="Proteomes" id="UP000594262">
    <property type="component" value="Unplaced"/>
</dbReference>
<dbReference type="AlphaFoldDB" id="A0A7M5X9N0"/>
<feature type="region of interest" description="Disordered" evidence="1">
    <location>
        <begin position="185"/>
        <end position="211"/>
    </location>
</feature>
<keyword evidence="3" id="KW-0732">Signal</keyword>
<dbReference type="PANTHER" id="PTHR31061">
    <property type="entry name" value="LD22376P"/>
    <property type="match status" value="1"/>
</dbReference>
<feature type="transmembrane region" description="Helical" evidence="2">
    <location>
        <begin position="245"/>
        <end position="266"/>
    </location>
</feature>
<feature type="transmembrane region" description="Helical" evidence="2">
    <location>
        <begin position="272"/>
        <end position="294"/>
    </location>
</feature>
<feature type="domain" description="Heparan-alpha-glucosaminide N-acetyltransferase catalytic" evidence="4">
    <location>
        <begin position="239"/>
        <end position="355"/>
    </location>
</feature>
<dbReference type="RefSeq" id="XP_066924667.1">
    <property type="nucleotide sequence ID" value="XM_067068566.1"/>
</dbReference>
<evidence type="ECO:0000256" key="3">
    <source>
        <dbReference type="SAM" id="SignalP"/>
    </source>
</evidence>
<organism evidence="5 6">
    <name type="scientific">Clytia hemisphaerica</name>
    <dbReference type="NCBI Taxonomy" id="252671"/>
    <lineage>
        <taxon>Eukaryota</taxon>
        <taxon>Metazoa</taxon>
        <taxon>Cnidaria</taxon>
        <taxon>Hydrozoa</taxon>
        <taxon>Hydroidolina</taxon>
        <taxon>Leptothecata</taxon>
        <taxon>Obeliida</taxon>
        <taxon>Clytiidae</taxon>
        <taxon>Clytia</taxon>
    </lineage>
</organism>
<dbReference type="GeneID" id="136811962"/>
<feature type="compositionally biased region" description="Polar residues" evidence="1">
    <location>
        <begin position="188"/>
        <end position="211"/>
    </location>
</feature>
<feature type="transmembrane region" description="Helical" evidence="2">
    <location>
        <begin position="567"/>
        <end position="588"/>
    </location>
</feature>
<dbReference type="Pfam" id="PF07786">
    <property type="entry name" value="HGSNAT_cat"/>
    <property type="match status" value="1"/>
</dbReference>
<feature type="transmembrane region" description="Helical" evidence="2">
    <location>
        <begin position="136"/>
        <end position="163"/>
    </location>
</feature>
<dbReference type="InterPro" id="IPR012429">
    <property type="entry name" value="HGSNAT_cat"/>
</dbReference>
<feature type="transmembrane region" description="Helical" evidence="2">
    <location>
        <begin position="467"/>
        <end position="489"/>
    </location>
</feature>
<dbReference type="OrthoDB" id="2149840at2759"/>
<feature type="transmembrane region" description="Helical" evidence="2">
    <location>
        <begin position="382"/>
        <end position="406"/>
    </location>
</feature>
<evidence type="ECO:0000259" key="4">
    <source>
        <dbReference type="Pfam" id="PF07786"/>
    </source>
</evidence>
<reference evidence="5" key="1">
    <citation type="submission" date="2021-01" db="UniProtKB">
        <authorList>
            <consortium name="EnsemblMetazoa"/>
        </authorList>
    </citation>
    <scope>IDENTIFICATION</scope>
</reference>
<evidence type="ECO:0000313" key="6">
    <source>
        <dbReference type="Proteomes" id="UP000594262"/>
    </source>
</evidence>
<keyword evidence="6" id="KW-1185">Reference proteome</keyword>
<feature type="transmembrane region" description="Helical" evidence="2">
    <location>
        <begin position="532"/>
        <end position="555"/>
    </location>
</feature>
<dbReference type="EnsemblMetazoa" id="CLYHEMT019813.3">
    <property type="protein sequence ID" value="CLYHEMP019813.3"/>
    <property type="gene ID" value="CLYHEMG019813"/>
</dbReference>
<evidence type="ECO:0000313" key="5">
    <source>
        <dbReference type="EnsemblMetazoa" id="CLYHEMP019813.3"/>
    </source>
</evidence>
<evidence type="ECO:0000256" key="1">
    <source>
        <dbReference type="SAM" id="MobiDB-lite"/>
    </source>
</evidence>
<evidence type="ECO:0000256" key="2">
    <source>
        <dbReference type="SAM" id="Phobius"/>
    </source>
</evidence>
<accession>A0A7M5X9N0</accession>
<protein>
    <recommendedName>
        <fullName evidence="4">Heparan-alpha-glucosaminide N-acetyltransferase catalytic domain-containing protein</fullName>
    </recommendedName>
</protein>
<feature type="transmembrane region" description="Helical" evidence="2">
    <location>
        <begin position="501"/>
        <end position="520"/>
    </location>
</feature>
<feature type="signal peptide" evidence="3">
    <location>
        <begin position="1"/>
        <end position="23"/>
    </location>
</feature>
<dbReference type="PANTHER" id="PTHR31061:SF24">
    <property type="entry name" value="LD22376P"/>
    <property type="match status" value="1"/>
</dbReference>
<keyword evidence="2" id="KW-0812">Transmembrane</keyword>